<dbReference type="OMA" id="EAPYYKI"/>
<protein>
    <submittedName>
        <fullName evidence="2">Kinase-like domain-containing protein</fullName>
    </submittedName>
</protein>
<organism evidence="2 3">
    <name type="scientific">Syncephalastrum racemosum</name>
    <name type="common">Filamentous fungus</name>
    <dbReference type="NCBI Taxonomy" id="13706"/>
    <lineage>
        <taxon>Eukaryota</taxon>
        <taxon>Fungi</taxon>
        <taxon>Fungi incertae sedis</taxon>
        <taxon>Mucoromycota</taxon>
        <taxon>Mucoromycotina</taxon>
        <taxon>Mucoromycetes</taxon>
        <taxon>Mucorales</taxon>
        <taxon>Syncephalastraceae</taxon>
        <taxon>Syncephalastrum</taxon>
    </lineage>
</organism>
<dbReference type="Proteomes" id="UP000242180">
    <property type="component" value="Unassembled WGS sequence"/>
</dbReference>
<dbReference type="GO" id="GO:0004103">
    <property type="term" value="F:choline kinase activity"/>
    <property type="evidence" value="ECO:0007669"/>
    <property type="project" value="TreeGrafter"/>
</dbReference>
<dbReference type="Gene3D" id="3.90.1200.10">
    <property type="match status" value="1"/>
</dbReference>
<evidence type="ECO:0000313" key="2">
    <source>
        <dbReference type="EMBL" id="ORY95649.1"/>
    </source>
</evidence>
<sequence>MVSTTLPILNKNVSGRPNHGVRLDAKDTVPRSNHVIDLMELDGPALEEAVQNVVSALLPDWRSTKAIKIERVSGAMTNAVFFVTSGHKTVLLRVYGIGCDQIINRADELRWLSRLSQLHIGPRLLGIFGNGRFEEYLPSTTLSHVDLAIPSVSEQIACRMAQLHSIVRLYPPSSSTELVAWHNIDQWYAALQFGVDHPLKRAIERCRTRLATVHSPIVFAHNDAQYGNLLRLKNSQQDLAVVDFEYAGYNPRGYDVANHFCEWMYDYHSDSPAEMKVDCFPTEEQQRRFIRAYLHNNNDNKKNNNEDEVEVLLAEVQAYVMVSHLFWGLWGLLQAQQSEIDFDYSLYSQQRLDAFHRELEKHTQL</sequence>
<dbReference type="Gene3D" id="3.30.200.20">
    <property type="entry name" value="Phosphorylase Kinase, domain 1"/>
    <property type="match status" value="1"/>
</dbReference>
<dbReference type="SUPFAM" id="SSF56112">
    <property type="entry name" value="Protein kinase-like (PK-like)"/>
    <property type="match status" value="1"/>
</dbReference>
<proteinExistence type="inferred from homology"/>
<dbReference type="GO" id="GO:0004305">
    <property type="term" value="F:ethanolamine kinase activity"/>
    <property type="evidence" value="ECO:0007669"/>
    <property type="project" value="TreeGrafter"/>
</dbReference>
<dbReference type="EMBL" id="MCGN01000006">
    <property type="protein sequence ID" value="ORY95649.1"/>
    <property type="molecule type" value="Genomic_DNA"/>
</dbReference>
<dbReference type="CDD" id="cd05157">
    <property type="entry name" value="ETNK_euk"/>
    <property type="match status" value="1"/>
</dbReference>
<comment type="similarity">
    <text evidence="1">Belongs to the choline/ethanolamine kinase family.</text>
</comment>
<dbReference type="STRING" id="13706.A0A1X2HAI0"/>
<dbReference type="GO" id="GO:0006646">
    <property type="term" value="P:phosphatidylethanolamine biosynthetic process"/>
    <property type="evidence" value="ECO:0007669"/>
    <property type="project" value="TreeGrafter"/>
</dbReference>
<gene>
    <name evidence="2" type="ORF">BCR43DRAFT_493357</name>
</gene>
<dbReference type="GO" id="GO:0005737">
    <property type="term" value="C:cytoplasm"/>
    <property type="evidence" value="ECO:0007669"/>
    <property type="project" value="TreeGrafter"/>
</dbReference>
<name>A0A1X2HAI0_SYNRA</name>
<dbReference type="PANTHER" id="PTHR22603">
    <property type="entry name" value="CHOLINE/ETHANOALAMINE KINASE"/>
    <property type="match status" value="1"/>
</dbReference>
<accession>A0A1X2HAI0</accession>
<dbReference type="AlphaFoldDB" id="A0A1X2HAI0"/>
<comment type="caution">
    <text evidence="2">The sequence shown here is derived from an EMBL/GenBank/DDBJ whole genome shotgun (WGS) entry which is preliminary data.</text>
</comment>
<dbReference type="FunCoup" id="A0A1X2HAI0">
    <property type="interactions" value="390"/>
</dbReference>
<keyword evidence="3" id="KW-1185">Reference proteome</keyword>
<evidence type="ECO:0000256" key="1">
    <source>
        <dbReference type="ARBA" id="ARBA00038211"/>
    </source>
</evidence>
<dbReference type="Pfam" id="PF01633">
    <property type="entry name" value="Choline_kinase"/>
    <property type="match status" value="1"/>
</dbReference>
<dbReference type="OrthoDB" id="10267235at2759"/>
<evidence type="ECO:0000313" key="3">
    <source>
        <dbReference type="Proteomes" id="UP000242180"/>
    </source>
</evidence>
<reference evidence="2 3" key="1">
    <citation type="submission" date="2016-07" db="EMBL/GenBank/DDBJ databases">
        <title>Pervasive Adenine N6-methylation of Active Genes in Fungi.</title>
        <authorList>
            <consortium name="DOE Joint Genome Institute"/>
            <person name="Mondo S.J."/>
            <person name="Dannebaum R.O."/>
            <person name="Kuo R.C."/>
            <person name="Labutti K."/>
            <person name="Haridas S."/>
            <person name="Kuo A."/>
            <person name="Salamov A."/>
            <person name="Ahrendt S.R."/>
            <person name="Lipzen A."/>
            <person name="Sullivan W."/>
            <person name="Andreopoulos W.B."/>
            <person name="Clum A."/>
            <person name="Lindquist E."/>
            <person name="Daum C."/>
            <person name="Ramamoorthy G.K."/>
            <person name="Gryganskyi A."/>
            <person name="Culley D."/>
            <person name="Magnuson J.K."/>
            <person name="James T.Y."/>
            <person name="O'Malley M.A."/>
            <person name="Stajich J.E."/>
            <person name="Spatafora J.W."/>
            <person name="Visel A."/>
            <person name="Grigoriev I.V."/>
        </authorList>
    </citation>
    <scope>NUCLEOTIDE SEQUENCE [LARGE SCALE GENOMIC DNA]</scope>
    <source>
        <strain evidence="2 3">NRRL 2496</strain>
    </source>
</reference>
<dbReference type="InParanoid" id="A0A1X2HAI0"/>
<keyword evidence="2" id="KW-0808">Transferase</keyword>
<dbReference type="PANTHER" id="PTHR22603:SF93">
    <property type="entry name" value="RE24176P"/>
    <property type="match status" value="1"/>
</dbReference>
<keyword evidence="2" id="KW-0418">Kinase</keyword>
<dbReference type="InterPro" id="IPR011009">
    <property type="entry name" value="Kinase-like_dom_sf"/>
</dbReference>